<dbReference type="Proteomes" id="UP000085678">
    <property type="component" value="Unplaced"/>
</dbReference>
<sequence length="221" mass="24223">MGDFAGPGLFQPCTVPENRVFGTTYACADATICALNYAFLIFLQTPYVCLCPPGTTTVVNATGATCIAVAGQTCQAESDCYFKSLDCVGISNSNLDEKDIEFLRPVVLQFCLFTLDYAIGSVPVWTCTNNRCSTTRTARPDFTAGTTRKKRHAVADHDPNDNSTAVSFQKNAHAHRHRRRRQTEPCAATTPGLSLYELYLDLIVSDSNYECSVSEVEMSEK</sequence>
<evidence type="ECO:0000313" key="4">
    <source>
        <dbReference type="RefSeq" id="XP_013419639.1"/>
    </source>
</evidence>
<dbReference type="KEGG" id="lak:106180247"/>
<gene>
    <name evidence="3 4 5" type="primary">LOC106180247</name>
</gene>
<evidence type="ECO:0000313" key="3">
    <source>
        <dbReference type="RefSeq" id="XP_013419638.1"/>
    </source>
</evidence>
<dbReference type="RefSeq" id="XP_013419639.1">
    <property type="nucleotide sequence ID" value="XM_013564185.1"/>
</dbReference>
<dbReference type="RefSeq" id="XP_013419640.1">
    <property type="nucleotide sequence ID" value="XM_013564186.1"/>
</dbReference>
<protein>
    <submittedName>
        <fullName evidence="3 4">Uncharacterized protein LOC106180247 isoform X1</fullName>
    </submittedName>
</protein>
<dbReference type="GeneID" id="106180247"/>
<evidence type="ECO:0000256" key="1">
    <source>
        <dbReference type="SAM" id="MobiDB-lite"/>
    </source>
</evidence>
<name>A0A1S3KAH3_LINAN</name>
<feature type="compositionally biased region" description="Polar residues" evidence="1">
    <location>
        <begin position="161"/>
        <end position="170"/>
    </location>
</feature>
<dbReference type="AlphaFoldDB" id="A0A1S3KAH3"/>
<keyword evidence="2" id="KW-1185">Reference proteome</keyword>
<evidence type="ECO:0000313" key="2">
    <source>
        <dbReference type="Proteomes" id="UP000085678"/>
    </source>
</evidence>
<feature type="region of interest" description="Disordered" evidence="1">
    <location>
        <begin position="143"/>
        <end position="186"/>
    </location>
</feature>
<organism evidence="2 3">
    <name type="scientific">Lingula anatina</name>
    <name type="common">Brachiopod</name>
    <name type="synonym">Lingula unguis</name>
    <dbReference type="NCBI Taxonomy" id="7574"/>
    <lineage>
        <taxon>Eukaryota</taxon>
        <taxon>Metazoa</taxon>
        <taxon>Spiralia</taxon>
        <taxon>Lophotrochozoa</taxon>
        <taxon>Brachiopoda</taxon>
        <taxon>Linguliformea</taxon>
        <taxon>Lingulata</taxon>
        <taxon>Lingulida</taxon>
        <taxon>Linguloidea</taxon>
        <taxon>Lingulidae</taxon>
        <taxon>Lingula</taxon>
    </lineage>
</organism>
<reference evidence="3 4" key="1">
    <citation type="submission" date="2025-04" db="UniProtKB">
        <authorList>
            <consortium name="RefSeq"/>
        </authorList>
    </citation>
    <scope>IDENTIFICATION</scope>
    <source>
        <tissue evidence="3 4">Gonads</tissue>
    </source>
</reference>
<proteinExistence type="predicted"/>
<feature type="compositionally biased region" description="Basic residues" evidence="1">
    <location>
        <begin position="172"/>
        <end position="181"/>
    </location>
</feature>
<evidence type="ECO:0000313" key="5">
    <source>
        <dbReference type="RefSeq" id="XP_013419640.1"/>
    </source>
</evidence>
<dbReference type="RefSeq" id="XP_013419638.1">
    <property type="nucleotide sequence ID" value="XM_013564184.1"/>
</dbReference>
<accession>A0A1S3KAH3</accession>